<dbReference type="InterPro" id="IPR036236">
    <property type="entry name" value="Znf_C2H2_sf"/>
</dbReference>
<feature type="domain" description="C2H2-type" evidence="2">
    <location>
        <begin position="6"/>
        <end position="31"/>
    </location>
</feature>
<keyword evidence="4" id="KW-1185">Reference proteome</keyword>
<dbReference type="GO" id="GO:0008270">
    <property type="term" value="F:zinc ion binding"/>
    <property type="evidence" value="ECO:0007669"/>
    <property type="project" value="UniProtKB-KW"/>
</dbReference>
<dbReference type="Gene3D" id="3.30.160.60">
    <property type="entry name" value="Classic Zinc Finger"/>
    <property type="match status" value="1"/>
</dbReference>
<dbReference type="SMART" id="SM00355">
    <property type="entry name" value="ZnF_C2H2"/>
    <property type="match status" value="2"/>
</dbReference>
<proteinExistence type="predicted"/>
<dbReference type="PROSITE" id="PS00028">
    <property type="entry name" value="ZINC_FINGER_C2H2_1"/>
    <property type="match status" value="2"/>
</dbReference>
<dbReference type="AlphaFoldDB" id="A0A1R2BZM0"/>
<dbReference type="PROSITE" id="PS50157">
    <property type="entry name" value="ZINC_FINGER_C2H2_2"/>
    <property type="match status" value="1"/>
</dbReference>
<comment type="caution">
    <text evidence="3">The sequence shown here is derived from an EMBL/GenBank/DDBJ whole genome shotgun (WGS) entry which is preliminary data.</text>
</comment>
<dbReference type="EMBL" id="MPUH01000348">
    <property type="protein sequence ID" value="OMJ82232.1"/>
    <property type="molecule type" value="Genomic_DNA"/>
</dbReference>
<evidence type="ECO:0000313" key="3">
    <source>
        <dbReference type="EMBL" id="OMJ82232.1"/>
    </source>
</evidence>
<dbReference type="InterPro" id="IPR013087">
    <property type="entry name" value="Znf_C2H2_type"/>
</dbReference>
<dbReference type="OrthoDB" id="5693at2759"/>
<protein>
    <recommendedName>
        <fullName evidence="2">C2H2-type domain-containing protein</fullName>
    </recommendedName>
</protein>
<evidence type="ECO:0000259" key="2">
    <source>
        <dbReference type="PROSITE" id="PS50157"/>
    </source>
</evidence>
<keyword evidence="1" id="KW-0863">Zinc-finger</keyword>
<keyword evidence="1" id="KW-0862">Zinc</keyword>
<sequence>MNGTWLKCYYKECEKQYQSQSNLVRHINTYHLDYEVFFCTSCKLYFTSAQDILNHRLEHSNLSRRYIPKHRFLLSDHYIDEKSKPTPTSILKIPVLPSIEEDRKCLSKKCKLPLNPEILSALVTSKKPLRLIS</sequence>
<name>A0A1R2BZM0_9CILI</name>
<evidence type="ECO:0000313" key="4">
    <source>
        <dbReference type="Proteomes" id="UP000187209"/>
    </source>
</evidence>
<gene>
    <name evidence="3" type="ORF">SteCoe_17136</name>
</gene>
<evidence type="ECO:0000256" key="1">
    <source>
        <dbReference type="PROSITE-ProRule" id="PRU00042"/>
    </source>
</evidence>
<dbReference type="SUPFAM" id="SSF57667">
    <property type="entry name" value="beta-beta-alpha zinc fingers"/>
    <property type="match status" value="1"/>
</dbReference>
<dbReference type="Proteomes" id="UP000187209">
    <property type="component" value="Unassembled WGS sequence"/>
</dbReference>
<reference evidence="3 4" key="1">
    <citation type="submission" date="2016-11" db="EMBL/GenBank/DDBJ databases">
        <title>The macronuclear genome of Stentor coeruleus: a giant cell with tiny introns.</title>
        <authorList>
            <person name="Slabodnick M."/>
            <person name="Ruby J.G."/>
            <person name="Reiff S.B."/>
            <person name="Swart E.C."/>
            <person name="Gosai S."/>
            <person name="Prabakaran S."/>
            <person name="Witkowska E."/>
            <person name="Larue G.E."/>
            <person name="Fisher S."/>
            <person name="Freeman R.M."/>
            <person name="Gunawardena J."/>
            <person name="Chu W."/>
            <person name="Stover N.A."/>
            <person name="Gregory B.D."/>
            <person name="Nowacki M."/>
            <person name="Derisi J."/>
            <person name="Roy S.W."/>
            <person name="Marshall W.F."/>
            <person name="Sood P."/>
        </authorList>
    </citation>
    <scope>NUCLEOTIDE SEQUENCE [LARGE SCALE GENOMIC DNA]</scope>
    <source>
        <strain evidence="3">WM001</strain>
    </source>
</reference>
<keyword evidence="1" id="KW-0479">Metal-binding</keyword>
<accession>A0A1R2BZM0</accession>
<organism evidence="3 4">
    <name type="scientific">Stentor coeruleus</name>
    <dbReference type="NCBI Taxonomy" id="5963"/>
    <lineage>
        <taxon>Eukaryota</taxon>
        <taxon>Sar</taxon>
        <taxon>Alveolata</taxon>
        <taxon>Ciliophora</taxon>
        <taxon>Postciliodesmatophora</taxon>
        <taxon>Heterotrichea</taxon>
        <taxon>Heterotrichida</taxon>
        <taxon>Stentoridae</taxon>
        <taxon>Stentor</taxon>
    </lineage>
</organism>